<dbReference type="InterPro" id="IPR001810">
    <property type="entry name" value="F-box_dom"/>
</dbReference>
<evidence type="ECO:0000259" key="1">
    <source>
        <dbReference type="PROSITE" id="PS50181"/>
    </source>
</evidence>
<dbReference type="Pfam" id="PF00646">
    <property type="entry name" value="F-box"/>
    <property type="match status" value="1"/>
</dbReference>
<keyword evidence="3" id="KW-1185">Reference proteome</keyword>
<name>A0A834L7C0_RHOSS</name>
<dbReference type="Gene3D" id="3.80.10.10">
    <property type="entry name" value="Ribonuclease Inhibitor"/>
    <property type="match status" value="1"/>
</dbReference>
<dbReference type="CDD" id="cd22160">
    <property type="entry name" value="F-box_AtFBL13-like"/>
    <property type="match status" value="1"/>
</dbReference>
<dbReference type="PROSITE" id="PS50181">
    <property type="entry name" value="FBOX"/>
    <property type="match status" value="1"/>
</dbReference>
<dbReference type="AlphaFoldDB" id="A0A834L7C0"/>
<dbReference type="Pfam" id="PF24758">
    <property type="entry name" value="LRR_At5g56370"/>
    <property type="match status" value="1"/>
</dbReference>
<organism evidence="2 3">
    <name type="scientific">Rhododendron simsii</name>
    <name type="common">Sims's rhododendron</name>
    <dbReference type="NCBI Taxonomy" id="118357"/>
    <lineage>
        <taxon>Eukaryota</taxon>
        <taxon>Viridiplantae</taxon>
        <taxon>Streptophyta</taxon>
        <taxon>Embryophyta</taxon>
        <taxon>Tracheophyta</taxon>
        <taxon>Spermatophyta</taxon>
        <taxon>Magnoliopsida</taxon>
        <taxon>eudicotyledons</taxon>
        <taxon>Gunneridae</taxon>
        <taxon>Pentapetalae</taxon>
        <taxon>asterids</taxon>
        <taxon>Ericales</taxon>
        <taxon>Ericaceae</taxon>
        <taxon>Ericoideae</taxon>
        <taxon>Rhodoreae</taxon>
        <taxon>Rhododendron</taxon>
    </lineage>
</organism>
<dbReference type="Proteomes" id="UP000626092">
    <property type="component" value="Unassembled WGS sequence"/>
</dbReference>
<evidence type="ECO:0000313" key="2">
    <source>
        <dbReference type="EMBL" id="KAF7125026.1"/>
    </source>
</evidence>
<dbReference type="InterPro" id="IPR032675">
    <property type="entry name" value="LRR_dom_sf"/>
</dbReference>
<reference evidence="2" key="1">
    <citation type="submission" date="2019-11" db="EMBL/GenBank/DDBJ databases">
        <authorList>
            <person name="Liu Y."/>
            <person name="Hou J."/>
            <person name="Li T.-Q."/>
            <person name="Guan C.-H."/>
            <person name="Wu X."/>
            <person name="Wu H.-Z."/>
            <person name="Ling F."/>
            <person name="Zhang R."/>
            <person name="Shi X.-G."/>
            <person name="Ren J.-P."/>
            <person name="Chen E.-F."/>
            <person name="Sun J.-M."/>
        </authorList>
    </citation>
    <scope>NUCLEOTIDE SEQUENCE</scope>
    <source>
        <strain evidence="2">Adult_tree_wgs_1</strain>
        <tissue evidence="2">Leaves</tissue>
    </source>
</reference>
<dbReference type="InterPro" id="IPR053781">
    <property type="entry name" value="F-box_AtFBL13-like"/>
</dbReference>
<dbReference type="SUPFAM" id="SSF81383">
    <property type="entry name" value="F-box domain"/>
    <property type="match status" value="1"/>
</dbReference>
<accession>A0A834L7C0</accession>
<proteinExistence type="predicted"/>
<evidence type="ECO:0000313" key="3">
    <source>
        <dbReference type="Proteomes" id="UP000626092"/>
    </source>
</evidence>
<dbReference type="PANTHER" id="PTHR31639">
    <property type="entry name" value="F-BOX PROTEIN-LIKE"/>
    <property type="match status" value="1"/>
</dbReference>
<sequence length="441" mass="50350">MKRMCSSTLDIISYLPDSILEKILVLMPVRDAVRTSVLSKKWRDNWRTIPELVFDDNSLVDPYPILFRQSFPPDQLSMKNRFFASIYHVLLLHHGAILKFILSISKLESCSEIDTLITVLSSHGIRELTLKIWKGDSHKLPQSLFSCQQLTHLNLQHCVFRPQTTFKRFNRVVHLELCEVVITADAFLTLVSCCPLLEQLKFESSAYFDYIAIEASNLKVLCLTGFFKSLCVKNAPHLANFSLHQKAFTGLLETREALEWAGLFDGFPFLENLHMDGPYLWYFAAGCHLRKWLPALRHLNALELSGVCLAIVDFFQIIWSTMTNSQKLQKVTIQANSTGKGEEAAAKVCEENMGNSKFYLKHLREVEMRLVSGTAFELNFMKLLLATSPILEIMVVKPHPAMVSDGGLRILKELSQFQRLSPKAKIMYKDPNERNPSLGHR</sequence>
<comment type="caution">
    <text evidence="2">The sequence shown here is derived from an EMBL/GenBank/DDBJ whole genome shotgun (WGS) entry which is preliminary data.</text>
</comment>
<dbReference type="OrthoDB" id="1163429at2759"/>
<dbReference type="InterPro" id="IPR036047">
    <property type="entry name" value="F-box-like_dom_sf"/>
</dbReference>
<dbReference type="SUPFAM" id="SSF52047">
    <property type="entry name" value="RNI-like"/>
    <property type="match status" value="1"/>
</dbReference>
<dbReference type="Gene3D" id="1.20.1280.50">
    <property type="match status" value="1"/>
</dbReference>
<dbReference type="EMBL" id="WJXA01000012">
    <property type="protein sequence ID" value="KAF7125026.1"/>
    <property type="molecule type" value="Genomic_DNA"/>
</dbReference>
<dbReference type="PANTHER" id="PTHR31639:SF312">
    <property type="entry name" value="CYCLIN-LIKE F-BOX"/>
    <property type="match status" value="1"/>
</dbReference>
<feature type="domain" description="F-box" evidence="1">
    <location>
        <begin position="9"/>
        <end position="57"/>
    </location>
</feature>
<gene>
    <name evidence="2" type="ORF">RHSIM_Rhsim12G0067400</name>
</gene>
<protein>
    <recommendedName>
        <fullName evidence="1">F-box domain-containing protein</fullName>
    </recommendedName>
</protein>
<dbReference type="InterPro" id="IPR055411">
    <property type="entry name" value="LRR_FXL15/At3g58940/PEG3-like"/>
</dbReference>